<dbReference type="GO" id="GO:0007165">
    <property type="term" value="P:signal transduction"/>
    <property type="evidence" value="ECO:0007669"/>
    <property type="project" value="UniProtKB-KW"/>
</dbReference>
<evidence type="ECO:0000256" key="6">
    <source>
        <dbReference type="ARBA" id="ARBA00022989"/>
    </source>
</evidence>
<keyword evidence="12" id="KW-1185">Reference proteome</keyword>
<gene>
    <name evidence="11" type="ORF">Zmor_023119</name>
</gene>
<comment type="similarity">
    <text evidence="10">Belongs to the insect chemoreceptor superfamily. Heteromeric odorant receptor channel (TC 1.A.69) family.</text>
</comment>
<dbReference type="InterPro" id="IPR004117">
    <property type="entry name" value="7tm6_olfct_rcpt"/>
</dbReference>
<dbReference type="PANTHER" id="PTHR21137">
    <property type="entry name" value="ODORANT RECEPTOR"/>
    <property type="match status" value="1"/>
</dbReference>
<evidence type="ECO:0000256" key="1">
    <source>
        <dbReference type="ARBA" id="ARBA00004651"/>
    </source>
</evidence>
<keyword evidence="7 10" id="KW-0472">Membrane</keyword>
<evidence type="ECO:0000256" key="8">
    <source>
        <dbReference type="ARBA" id="ARBA00023170"/>
    </source>
</evidence>
<protein>
    <recommendedName>
        <fullName evidence="10">Odorant receptor</fullName>
    </recommendedName>
</protein>
<name>A0AA38HY99_9CUCU</name>
<evidence type="ECO:0000256" key="7">
    <source>
        <dbReference type="ARBA" id="ARBA00023136"/>
    </source>
</evidence>
<feature type="transmembrane region" description="Helical" evidence="10">
    <location>
        <begin position="240"/>
        <end position="264"/>
    </location>
</feature>
<feature type="transmembrane region" description="Helical" evidence="10">
    <location>
        <begin position="279"/>
        <end position="300"/>
    </location>
</feature>
<feature type="transmembrane region" description="Helical" evidence="10">
    <location>
        <begin position="32"/>
        <end position="51"/>
    </location>
</feature>
<evidence type="ECO:0000313" key="12">
    <source>
        <dbReference type="Proteomes" id="UP001168821"/>
    </source>
</evidence>
<evidence type="ECO:0000256" key="5">
    <source>
        <dbReference type="ARBA" id="ARBA00022725"/>
    </source>
</evidence>
<dbReference type="PANTHER" id="PTHR21137:SF35">
    <property type="entry name" value="ODORANT RECEPTOR 19A-RELATED"/>
    <property type="match status" value="1"/>
</dbReference>
<keyword evidence="9 10" id="KW-0807">Transducer</keyword>
<evidence type="ECO:0000256" key="4">
    <source>
        <dbReference type="ARBA" id="ARBA00022692"/>
    </source>
</evidence>
<organism evidence="11 12">
    <name type="scientific">Zophobas morio</name>
    <dbReference type="NCBI Taxonomy" id="2755281"/>
    <lineage>
        <taxon>Eukaryota</taxon>
        <taxon>Metazoa</taxon>
        <taxon>Ecdysozoa</taxon>
        <taxon>Arthropoda</taxon>
        <taxon>Hexapoda</taxon>
        <taxon>Insecta</taxon>
        <taxon>Pterygota</taxon>
        <taxon>Neoptera</taxon>
        <taxon>Endopterygota</taxon>
        <taxon>Coleoptera</taxon>
        <taxon>Polyphaga</taxon>
        <taxon>Cucujiformia</taxon>
        <taxon>Tenebrionidae</taxon>
        <taxon>Zophobas</taxon>
    </lineage>
</organism>
<dbReference type="GO" id="GO:0005886">
    <property type="term" value="C:plasma membrane"/>
    <property type="evidence" value="ECO:0007669"/>
    <property type="project" value="UniProtKB-SubCell"/>
</dbReference>
<keyword evidence="8 10" id="KW-0675">Receptor</keyword>
<evidence type="ECO:0000256" key="3">
    <source>
        <dbReference type="ARBA" id="ARBA00022606"/>
    </source>
</evidence>
<evidence type="ECO:0000256" key="9">
    <source>
        <dbReference type="ARBA" id="ARBA00023224"/>
    </source>
</evidence>
<comment type="caution">
    <text evidence="10">Lacks conserved residue(s) required for the propagation of feature annotation.</text>
</comment>
<comment type="caution">
    <text evidence="11">The sequence shown here is derived from an EMBL/GenBank/DDBJ whole genome shotgun (WGS) entry which is preliminary data.</text>
</comment>
<feature type="transmembrane region" description="Helical" evidence="10">
    <location>
        <begin position="122"/>
        <end position="142"/>
    </location>
</feature>
<keyword evidence="5 10" id="KW-0552">Olfaction</keyword>
<accession>A0AA38HY99</accession>
<feature type="transmembrane region" description="Helical" evidence="10">
    <location>
        <begin position="167"/>
        <end position="193"/>
    </location>
</feature>
<dbReference type="EMBL" id="JALNTZ010000007">
    <property type="protein sequence ID" value="KAJ3645469.1"/>
    <property type="molecule type" value="Genomic_DNA"/>
</dbReference>
<dbReference type="AlphaFoldDB" id="A0AA38HY99"/>
<keyword evidence="2" id="KW-1003">Cell membrane</keyword>
<evidence type="ECO:0000313" key="11">
    <source>
        <dbReference type="EMBL" id="KAJ3645469.1"/>
    </source>
</evidence>
<dbReference type="GO" id="GO:0004984">
    <property type="term" value="F:olfactory receptor activity"/>
    <property type="evidence" value="ECO:0007669"/>
    <property type="project" value="InterPro"/>
</dbReference>
<dbReference type="Pfam" id="PF02949">
    <property type="entry name" value="7tm_6"/>
    <property type="match status" value="1"/>
</dbReference>
<evidence type="ECO:0000256" key="2">
    <source>
        <dbReference type="ARBA" id="ARBA00022475"/>
    </source>
</evidence>
<proteinExistence type="inferred from homology"/>
<sequence length="376" mass="43421">MSKVDFSDPLFFLNVIGMHPFKNDRVSKLRRAFSLTVYAITIFSGVMELGFNSEGLETYARASESMVPQTQLVVKMVVLIVHRRQIGQLLKDSGRFWALDVFGSQYKDSFSRVHHFLKRFFLLYKTMIIFTCLQFLAVKIVFKIKKPVCISYGESEGLEAPYEQMYLILHISITLVSINVINGFDGLFFYFIGHILSELQMVKVAFGNYNIGTPWNERTRFRMTAKHHSRVLEFVQHFNSVFSVVLLVQHMSCLFGICFGLFLMSKDGLPPDVDRASKYIPYIVSFILQTFTFCFGGHILTDWSLEIPQEIFYNDWAKDYDYENRLGRVISIKRGQKAAKLTLGDFGALDLESFKLVMQKAFSFFTFINTMIAEVN</sequence>
<comment type="subcellular location">
    <subcellularLocation>
        <location evidence="1 10">Cell membrane</location>
        <topology evidence="1 10">Multi-pass membrane protein</topology>
    </subcellularLocation>
</comment>
<keyword evidence="3 10" id="KW-0716">Sensory transduction</keyword>
<keyword evidence="6 10" id="KW-1133">Transmembrane helix</keyword>
<dbReference type="GO" id="GO:0005549">
    <property type="term" value="F:odorant binding"/>
    <property type="evidence" value="ECO:0007669"/>
    <property type="project" value="InterPro"/>
</dbReference>
<keyword evidence="4 10" id="KW-0812">Transmembrane</keyword>
<dbReference type="Proteomes" id="UP001168821">
    <property type="component" value="Unassembled WGS sequence"/>
</dbReference>
<reference evidence="11" key="1">
    <citation type="journal article" date="2023" name="G3 (Bethesda)">
        <title>Whole genome assemblies of Zophobas morio and Tenebrio molitor.</title>
        <authorList>
            <person name="Kaur S."/>
            <person name="Stinson S.A."/>
            <person name="diCenzo G.C."/>
        </authorList>
    </citation>
    <scope>NUCLEOTIDE SEQUENCE</scope>
    <source>
        <strain evidence="11">QUZm001</strain>
    </source>
</reference>
<evidence type="ECO:0000256" key="10">
    <source>
        <dbReference type="RuleBase" id="RU351113"/>
    </source>
</evidence>